<dbReference type="InterPro" id="IPR031825">
    <property type="entry name" value="RXLR"/>
</dbReference>
<name>A0AAD9LNG6_9STRA</name>
<comment type="domain">
    <text evidence="5">The RxLR-dEER motif acts to carry the protein into the host cell cytoplasm through binding to cell surface phosphatidylinositol-3-phosphate.</text>
</comment>
<accession>A0AAD9LNG6</accession>
<evidence type="ECO:0000313" key="7">
    <source>
        <dbReference type="Proteomes" id="UP001259832"/>
    </source>
</evidence>
<evidence type="ECO:0000256" key="3">
    <source>
        <dbReference type="ARBA" id="ARBA00022525"/>
    </source>
</evidence>
<dbReference type="EMBL" id="JASMQC010000013">
    <property type="protein sequence ID" value="KAK1941139.1"/>
    <property type="molecule type" value="Genomic_DNA"/>
</dbReference>
<keyword evidence="3 5" id="KW-0964">Secreted</keyword>
<comment type="subcellular location">
    <subcellularLocation>
        <location evidence="1 5">Secreted</location>
    </subcellularLocation>
</comment>
<reference evidence="6" key="1">
    <citation type="submission" date="2023-08" db="EMBL/GenBank/DDBJ databases">
        <title>Reference Genome Resource for the Citrus Pathogen Phytophthora citrophthora.</title>
        <authorList>
            <person name="Moller H."/>
            <person name="Coetzee B."/>
            <person name="Rose L.J."/>
            <person name="Van Niekerk J.M."/>
        </authorList>
    </citation>
    <scope>NUCLEOTIDE SEQUENCE</scope>
    <source>
        <strain evidence="6">STE-U-9442</strain>
    </source>
</reference>
<evidence type="ECO:0000256" key="1">
    <source>
        <dbReference type="ARBA" id="ARBA00004613"/>
    </source>
</evidence>
<dbReference type="Proteomes" id="UP001259832">
    <property type="component" value="Unassembled WGS sequence"/>
</dbReference>
<keyword evidence="4 5" id="KW-0732">Signal</keyword>
<dbReference type="AlphaFoldDB" id="A0AAD9LNG6"/>
<comment type="caution">
    <text evidence="6">The sequence shown here is derived from an EMBL/GenBank/DDBJ whole genome shotgun (WGS) entry which is preliminary data.</text>
</comment>
<feature type="chain" id="PRO_5044967821" description="RxLR effector protein" evidence="5">
    <location>
        <begin position="21"/>
        <end position="252"/>
    </location>
</feature>
<proteinExistence type="inferred from homology"/>
<feature type="signal peptide" evidence="5">
    <location>
        <begin position="1"/>
        <end position="20"/>
    </location>
</feature>
<gene>
    <name evidence="6" type="ORF">P3T76_007845</name>
</gene>
<dbReference type="Pfam" id="PF16810">
    <property type="entry name" value="RXLR"/>
    <property type="match status" value="1"/>
</dbReference>
<evidence type="ECO:0000256" key="2">
    <source>
        <dbReference type="ARBA" id="ARBA00010400"/>
    </source>
</evidence>
<keyword evidence="7" id="KW-1185">Reference proteome</keyword>
<protein>
    <recommendedName>
        <fullName evidence="5">RxLR effector protein</fullName>
    </recommendedName>
</protein>
<evidence type="ECO:0000313" key="6">
    <source>
        <dbReference type="EMBL" id="KAK1941139.1"/>
    </source>
</evidence>
<comment type="function">
    <text evidence="5">Effector that suppresses plant defense responses during pathogen infection.</text>
</comment>
<evidence type="ECO:0000256" key="5">
    <source>
        <dbReference type="RuleBase" id="RU367124"/>
    </source>
</evidence>
<comment type="similarity">
    <text evidence="2 5">Belongs to the RxLR effector family.</text>
</comment>
<sequence>MRLQYALLFAFAVLFASINASVVLKQDSLPTVREMGTKRSLRTEEDTTEERIVKDFLIKIKDLVKSKKVPKVVPTKVDPKLTKAASIKVPTELTTVVAMPSQSNALQKKLNGLVKDKMTTDNAFMSLKLGDSATKLFSADALPMYVRFLEKSSAPGATNIYQNGVKTLLKHFPEKDLIAIVNNGLQSKSKLSFATADRLRAGLVSKWWSEGKTVQEITPLLKNGAKLLSDSNKGLVAKYMLKYNEEFITKLT</sequence>
<organism evidence="6 7">
    <name type="scientific">Phytophthora citrophthora</name>
    <dbReference type="NCBI Taxonomy" id="4793"/>
    <lineage>
        <taxon>Eukaryota</taxon>
        <taxon>Sar</taxon>
        <taxon>Stramenopiles</taxon>
        <taxon>Oomycota</taxon>
        <taxon>Peronosporomycetes</taxon>
        <taxon>Peronosporales</taxon>
        <taxon>Peronosporaceae</taxon>
        <taxon>Phytophthora</taxon>
    </lineage>
</organism>
<evidence type="ECO:0000256" key="4">
    <source>
        <dbReference type="ARBA" id="ARBA00022729"/>
    </source>
</evidence>